<evidence type="ECO:0008006" key="2">
    <source>
        <dbReference type="Google" id="ProtNLM"/>
    </source>
</evidence>
<organism evidence="1">
    <name type="scientific">Hyalella azteca</name>
    <name type="common">Amphipod</name>
    <dbReference type="NCBI Taxonomy" id="294128"/>
    <lineage>
        <taxon>Eukaryota</taxon>
        <taxon>Metazoa</taxon>
        <taxon>Ecdysozoa</taxon>
        <taxon>Arthropoda</taxon>
        <taxon>Crustacea</taxon>
        <taxon>Multicrustacea</taxon>
        <taxon>Malacostraca</taxon>
        <taxon>Eumalacostraca</taxon>
        <taxon>Peracarida</taxon>
        <taxon>Amphipoda</taxon>
        <taxon>Senticaudata</taxon>
        <taxon>Talitrida</taxon>
        <taxon>Talitroidea</taxon>
        <taxon>Hyalellidae</taxon>
        <taxon>Hyalella</taxon>
    </lineage>
</organism>
<sequence>MTFRKVTKLDSEDDEIQIASLKYCMGKDAEDVMKTFSLSVEEGKSFEKVLGKFDEYFKPKLNIIRLRRQFQRRNQETGETEENYLRALFVLAGDCEFGATKKERIRDQFVAGIADDKLVEKLEHLYLSNRDKYFGSGHGIHSVLL</sequence>
<proteinExistence type="predicted"/>
<protein>
    <recommendedName>
        <fullName evidence="2">Retrotransposon gag domain-containing protein</fullName>
    </recommendedName>
</protein>
<accession>A0A6A0H3H4</accession>
<reference evidence="1" key="3">
    <citation type="submission" date="2019-06" db="EMBL/GenBank/DDBJ databases">
        <authorList>
            <person name="Poynton C."/>
            <person name="Hasenbein S."/>
            <person name="Benoit J.B."/>
            <person name="Sepulveda M.S."/>
            <person name="Poelchau M.F."/>
            <person name="Murali S.C."/>
            <person name="Chen S."/>
            <person name="Glastad K.M."/>
            <person name="Werren J.H."/>
            <person name="Vineis J.H."/>
            <person name="Bowen J.L."/>
            <person name="Friedrich M."/>
            <person name="Jones J."/>
            <person name="Robertson H.M."/>
            <person name="Feyereisen R."/>
            <person name="Mechler-Hickson A."/>
            <person name="Mathers N."/>
            <person name="Lee C.E."/>
            <person name="Colbourne J.K."/>
            <person name="Biales A."/>
            <person name="Johnston J.S."/>
            <person name="Wellborn G.A."/>
            <person name="Rosendale A.J."/>
            <person name="Cridge A.G."/>
            <person name="Munoz-Torres M.C."/>
            <person name="Bain P.A."/>
            <person name="Manny A.R."/>
            <person name="Major K.M."/>
            <person name="Lambert F.N."/>
            <person name="Vulpe C.D."/>
            <person name="Tuck P."/>
            <person name="Blalock B.J."/>
            <person name="Lin Y.-Y."/>
            <person name="Smith M.E."/>
            <person name="Ochoa-Acuna H."/>
            <person name="Chen M.-J.M."/>
            <person name="Childers C.P."/>
            <person name="Qu J."/>
            <person name="Dugan S."/>
            <person name="Lee S.L."/>
            <person name="Chao H."/>
            <person name="Dinh H."/>
            <person name="Han Y."/>
            <person name="Doddapaneni H."/>
            <person name="Worley K.C."/>
            <person name="Muzny D.M."/>
            <person name="Gibbs R.A."/>
            <person name="Richards S."/>
        </authorList>
    </citation>
    <scope>NUCLEOTIDE SEQUENCE</scope>
    <source>
        <strain evidence="1">HAZT.00-mixed</strain>
        <tissue evidence="1">Whole organism</tissue>
    </source>
</reference>
<reference evidence="1" key="1">
    <citation type="submission" date="2014-08" db="EMBL/GenBank/DDBJ databases">
        <authorList>
            <person name="Murali S."/>
            <person name="Richards S."/>
            <person name="Bandaranaike D."/>
            <person name="Bellair M."/>
            <person name="Blankenburg K."/>
            <person name="Chao H."/>
            <person name="Dinh H."/>
            <person name="Doddapaneni H."/>
            <person name="Dugan-Rocha S."/>
            <person name="Elkadiri S."/>
            <person name="Gnanaolivu R."/>
            <person name="Hughes D."/>
            <person name="Lee S."/>
            <person name="Li M."/>
            <person name="Ming W."/>
            <person name="Munidasa M."/>
            <person name="Muniz J."/>
            <person name="Nguyen L."/>
            <person name="Osuji N."/>
            <person name="Pu L.-L."/>
            <person name="Puazo M."/>
            <person name="Skinner E."/>
            <person name="Qu C."/>
            <person name="Quiroz J."/>
            <person name="Raj R."/>
            <person name="Weissenberger G."/>
            <person name="Xin Y."/>
            <person name="Zou X."/>
            <person name="Han Y."/>
            <person name="Worley K."/>
            <person name="Muzny D."/>
            <person name="Gibbs R."/>
        </authorList>
    </citation>
    <scope>NUCLEOTIDE SEQUENCE</scope>
    <source>
        <strain evidence="1">HAZT.00-mixed</strain>
        <tissue evidence="1">Whole organism</tissue>
    </source>
</reference>
<dbReference type="AlphaFoldDB" id="A0A6A0H3H4"/>
<reference evidence="1" key="2">
    <citation type="journal article" date="2018" name="Environ. Sci. Technol.">
        <title>The Toxicogenome of Hyalella azteca: A Model for Sediment Ecotoxicology and Evolutionary Toxicology.</title>
        <authorList>
            <person name="Poynton H.C."/>
            <person name="Hasenbein S."/>
            <person name="Benoit J.B."/>
            <person name="Sepulveda M.S."/>
            <person name="Poelchau M.F."/>
            <person name="Hughes D.S.T."/>
            <person name="Murali S.C."/>
            <person name="Chen S."/>
            <person name="Glastad K.M."/>
            <person name="Goodisman M.A.D."/>
            <person name="Werren J.H."/>
            <person name="Vineis J.H."/>
            <person name="Bowen J.L."/>
            <person name="Friedrich M."/>
            <person name="Jones J."/>
            <person name="Robertson H.M."/>
            <person name="Feyereisen R."/>
            <person name="Mechler-Hickson A."/>
            <person name="Mathers N."/>
            <person name="Lee C.E."/>
            <person name="Colbourne J.K."/>
            <person name="Biales A."/>
            <person name="Johnston J.S."/>
            <person name="Wellborn G.A."/>
            <person name="Rosendale A.J."/>
            <person name="Cridge A.G."/>
            <person name="Munoz-Torres M.C."/>
            <person name="Bain P.A."/>
            <person name="Manny A.R."/>
            <person name="Major K.M."/>
            <person name="Lambert F.N."/>
            <person name="Vulpe C.D."/>
            <person name="Tuck P."/>
            <person name="Blalock B.J."/>
            <person name="Lin Y.Y."/>
            <person name="Smith M.E."/>
            <person name="Ochoa-Acuna H."/>
            <person name="Chen M.M."/>
            <person name="Childers C.P."/>
            <person name="Qu J."/>
            <person name="Dugan S."/>
            <person name="Lee S.L."/>
            <person name="Chao H."/>
            <person name="Dinh H."/>
            <person name="Han Y."/>
            <person name="Doddapaneni H."/>
            <person name="Worley K.C."/>
            <person name="Muzny D.M."/>
            <person name="Gibbs R.A."/>
            <person name="Richards S."/>
        </authorList>
    </citation>
    <scope>NUCLEOTIDE SEQUENCE</scope>
    <source>
        <strain evidence="1">HAZT.00-mixed</strain>
        <tissue evidence="1">Whole organism</tissue>
    </source>
</reference>
<dbReference type="EMBL" id="JQDR03009153">
    <property type="protein sequence ID" value="KAA0196081.1"/>
    <property type="molecule type" value="Genomic_DNA"/>
</dbReference>
<dbReference type="Proteomes" id="UP000711488">
    <property type="component" value="Unassembled WGS sequence"/>
</dbReference>
<evidence type="ECO:0000313" key="1">
    <source>
        <dbReference type="EMBL" id="KAA0196081.1"/>
    </source>
</evidence>
<name>A0A6A0H3H4_HYAAZ</name>
<dbReference type="PANTHER" id="PTHR33198">
    <property type="entry name" value="ANK_REP_REGION DOMAIN-CONTAINING PROTEIN-RELATED"/>
    <property type="match status" value="1"/>
</dbReference>
<gene>
    <name evidence="1" type="ORF">HAZT_HAZT010156</name>
</gene>
<dbReference type="PANTHER" id="PTHR33198:SF20">
    <property type="entry name" value="RETROTRANSPOSON GAG DOMAIN-CONTAINING PROTEIN"/>
    <property type="match status" value="1"/>
</dbReference>
<comment type="caution">
    <text evidence="1">The sequence shown here is derived from an EMBL/GenBank/DDBJ whole genome shotgun (WGS) entry which is preliminary data.</text>
</comment>